<evidence type="ECO:0000256" key="5">
    <source>
        <dbReference type="SAM" id="MobiDB-lite"/>
    </source>
</evidence>
<dbReference type="GO" id="GO:0050086">
    <property type="term" value="F:mannitol 2-dehydrogenase activity"/>
    <property type="evidence" value="ECO:0007669"/>
    <property type="project" value="UniProtKB-EC"/>
</dbReference>
<keyword evidence="2" id="KW-0560">Oxidoreductase</keyword>
<protein>
    <recommendedName>
        <fullName evidence="3">mannitol 2-dehydrogenase</fullName>
        <ecNumber evidence="3">1.1.1.67</ecNumber>
    </recommendedName>
</protein>
<dbReference type="Proteomes" id="UP000601435">
    <property type="component" value="Unassembled WGS sequence"/>
</dbReference>
<dbReference type="InterPro" id="IPR050988">
    <property type="entry name" value="Mannitol_DH/Oxidoreductase"/>
</dbReference>
<proteinExistence type="inferred from homology"/>
<reference evidence="8" key="1">
    <citation type="submission" date="2021-02" db="EMBL/GenBank/DDBJ databases">
        <authorList>
            <person name="Dougan E. K."/>
            <person name="Rhodes N."/>
            <person name="Thang M."/>
            <person name="Chan C."/>
        </authorList>
    </citation>
    <scope>NUCLEOTIDE SEQUENCE</scope>
</reference>
<dbReference type="InterPro" id="IPR013328">
    <property type="entry name" value="6PGD_dom2"/>
</dbReference>
<evidence type="ECO:0000256" key="3">
    <source>
        <dbReference type="ARBA" id="ARBA00038970"/>
    </source>
</evidence>
<feature type="compositionally biased region" description="Pro residues" evidence="5">
    <location>
        <begin position="867"/>
        <end position="886"/>
    </location>
</feature>
<comment type="caution">
    <text evidence="8">The sequence shown here is derived from an EMBL/GenBank/DDBJ whole genome shotgun (WGS) entry which is preliminary data.</text>
</comment>
<feature type="region of interest" description="Disordered" evidence="5">
    <location>
        <begin position="1329"/>
        <end position="1358"/>
    </location>
</feature>
<dbReference type="EC" id="1.1.1.67" evidence="3"/>
<comment type="catalytic activity">
    <reaction evidence="4">
        <text>D-mannitol + NAD(+) = D-fructose + NADH + H(+)</text>
        <dbReference type="Rhea" id="RHEA:12084"/>
        <dbReference type="ChEBI" id="CHEBI:15378"/>
        <dbReference type="ChEBI" id="CHEBI:16899"/>
        <dbReference type="ChEBI" id="CHEBI:37721"/>
        <dbReference type="ChEBI" id="CHEBI:57540"/>
        <dbReference type="ChEBI" id="CHEBI:57945"/>
        <dbReference type="EC" id="1.1.1.67"/>
    </reaction>
</comment>
<comment type="similarity">
    <text evidence="1">Belongs to the mannitol dehydrogenase family.</text>
</comment>
<dbReference type="Gene3D" id="3.40.50.720">
    <property type="entry name" value="NAD(P)-binding Rossmann-like Domain"/>
    <property type="match status" value="1"/>
</dbReference>
<dbReference type="SUPFAM" id="SSF48179">
    <property type="entry name" value="6-phosphogluconate dehydrogenase C-terminal domain-like"/>
    <property type="match status" value="1"/>
</dbReference>
<evidence type="ECO:0000256" key="2">
    <source>
        <dbReference type="ARBA" id="ARBA00023002"/>
    </source>
</evidence>
<feature type="domain" description="Mannitol dehydrogenase N-terminal" evidence="6">
    <location>
        <begin position="30"/>
        <end position="283"/>
    </location>
</feature>
<feature type="compositionally biased region" description="Pro residues" evidence="5">
    <location>
        <begin position="770"/>
        <end position="780"/>
    </location>
</feature>
<feature type="domain" description="Mannitol dehydrogenase C-terminal" evidence="7">
    <location>
        <begin position="294"/>
        <end position="406"/>
    </location>
</feature>
<dbReference type="OrthoDB" id="418169at2759"/>
<dbReference type="Pfam" id="PF01232">
    <property type="entry name" value="Mannitol_dh"/>
    <property type="match status" value="1"/>
</dbReference>
<dbReference type="PANTHER" id="PTHR43362:SF1">
    <property type="entry name" value="MANNITOL DEHYDROGENASE 2-RELATED"/>
    <property type="match status" value="1"/>
</dbReference>
<dbReference type="PRINTS" id="PR00084">
    <property type="entry name" value="MTLDHDRGNASE"/>
</dbReference>
<dbReference type="InterPro" id="IPR013131">
    <property type="entry name" value="Mannitol_DH_N"/>
</dbReference>
<keyword evidence="9" id="KW-1185">Reference proteome</keyword>
<evidence type="ECO:0000259" key="6">
    <source>
        <dbReference type="Pfam" id="PF01232"/>
    </source>
</evidence>
<evidence type="ECO:0000313" key="9">
    <source>
        <dbReference type="Proteomes" id="UP000601435"/>
    </source>
</evidence>
<feature type="region of interest" description="Disordered" evidence="5">
    <location>
        <begin position="864"/>
        <end position="891"/>
    </location>
</feature>
<dbReference type="EMBL" id="CAJNJA010065842">
    <property type="protein sequence ID" value="CAE7887076.1"/>
    <property type="molecule type" value="Genomic_DNA"/>
</dbReference>
<dbReference type="InterPro" id="IPR000669">
    <property type="entry name" value="Mannitol_DH"/>
</dbReference>
<dbReference type="Pfam" id="PF08125">
    <property type="entry name" value="Mannitol_dh_C"/>
    <property type="match status" value="1"/>
</dbReference>
<name>A0A813AZH4_9DINO</name>
<feature type="region of interest" description="Disordered" evidence="5">
    <location>
        <begin position="1203"/>
        <end position="1254"/>
    </location>
</feature>
<dbReference type="InterPro" id="IPR013118">
    <property type="entry name" value="Mannitol_DH_C"/>
</dbReference>
<dbReference type="InterPro" id="IPR036291">
    <property type="entry name" value="NAD(P)-bd_dom_sf"/>
</dbReference>
<evidence type="ECO:0000259" key="7">
    <source>
        <dbReference type="Pfam" id="PF08125"/>
    </source>
</evidence>
<evidence type="ECO:0000313" key="8">
    <source>
        <dbReference type="EMBL" id="CAE7887076.1"/>
    </source>
</evidence>
<organism evidence="8 9">
    <name type="scientific">Symbiodinium necroappetens</name>
    <dbReference type="NCBI Taxonomy" id="1628268"/>
    <lineage>
        <taxon>Eukaryota</taxon>
        <taxon>Sar</taxon>
        <taxon>Alveolata</taxon>
        <taxon>Dinophyceae</taxon>
        <taxon>Suessiales</taxon>
        <taxon>Symbiodiniaceae</taxon>
        <taxon>Symbiodinium</taxon>
    </lineage>
</organism>
<feature type="region of interest" description="Disordered" evidence="5">
    <location>
        <begin position="769"/>
        <end position="804"/>
    </location>
</feature>
<dbReference type="InterPro" id="IPR008927">
    <property type="entry name" value="6-PGluconate_DH-like_C_sf"/>
</dbReference>
<evidence type="ECO:0000256" key="1">
    <source>
        <dbReference type="ARBA" id="ARBA00006541"/>
    </source>
</evidence>
<gene>
    <name evidence="8" type="ORF">SNEC2469_LOCUS29349</name>
</gene>
<sequence length="1358" mass="149195">MKIHSSNLDRIRGTGAVRVPQYDRSKVKPGIVHIGVGNFHRAHQCAFVDDALELPGHESWGYSGVGLMPGDVRMRDVLKEQDMMFTLWQRFNDTEQVRVIGCYREFYLATEDSEEIIVRLSSAQTKIVTLTVTEKGYFVNFATGKLDTASPAVSSDIEALQAGKTNLKTAAGFLVAAAAHRRSGAGAFAVLSCDNLQENGKKTRMAVLEMAGAVDKELATWISENVSFPNSMVDCITPATTEEVKAELKSKYGLDDAWPVVSEQFLLWVVEDKFPMGRPAWDKSTSGQCLFVEDISPYELMKLRLLQGAHQALAYPAALLGYALVHEAVADTRVSGFLRVYIAAAGRTVPPVQGLGKEDWCEAVLERFRNPAVRDTIVRLSEDATNRMAVSLAPCLEEDAIQDGPPLSLFDVEALVLPVSCWVVQLVRADSKIPELNLDDNSGVVRDPALAAWAAGEGSAEEAAAFLHAAFGTKAARSEVARVLADQLQVLKYRGIEALLEAALSRAFRETRLAKATTKVLHDKVDGLLVTLGKYDFAQVRNGVVMVSRRHSRARFQIADLQECPRLPANVCPLSPILKLLPHDSRFEDAPVLLIIPVCTGSGRTVWRSSSEGSWESLPDAEFFPGHAVLRLRHFCELFVGTDGASSERRGMLVQGFMDTTTRRGKCAVLHTNCPSCTQQLVPTSDCRADPEVLRGFDVCEPAFFAGFYSHGDKLKIAQAQHDHQELDLNFNRFPLVTSRSFQAQHGHFEVDIADSVHAFRLCEANRMLPAPPPPSPPPTQAEGYGITMPPPPPPPSLQEQEDGNASGLHLILPWASDVEVYTADVPHTFLSAGELEIGRLRLPITELLQRAHAESGEDAALLLQLVPPPPPPPADEQPPPPPPAAPQSSQRKNLMISGRFNDQQKMNYMRQVYELLRDRSVPVDMVKANFAGATFGDQTARFLYRAKALLAFCTSDYGEKTGAQYETYVELQYAHNYALTILPIQLCHEFPPRPREEEGRALNALALRTDRVRIIDKDMSDAERARLSGERGPDGSWHTWADANGRTAKTEILSARGPSVRRENALQLGGVRIGTLKSICRHAQMLQSQASPKEEKASSCYCNEKERLTESAVEDASAQHFPPFLPLSISTLLRKGQARRRAVGVPRVPQAMRASEEIDEETRNLQLLEEGLSPKPWKGAVEELQASFLDPTFAIHCEEKLAREDVDSEGTEGTRAENPDGYASDQGDSETVSSAQDVEEEDFSGSECTHSESEDLADLLETAPAVGTRVEVYFTDGSWVPAVVTHARGLQARVSWDPCENTEELQDQCFLDFREDVVRLVQAPQTSELASAGEEGEVGEGGGGGCRHTSRNTKQPA</sequence>
<accession>A0A813AZH4</accession>
<evidence type="ECO:0000256" key="4">
    <source>
        <dbReference type="ARBA" id="ARBA00047733"/>
    </source>
</evidence>
<dbReference type="SUPFAM" id="SSF51735">
    <property type="entry name" value="NAD(P)-binding Rossmann-fold domains"/>
    <property type="match status" value="1"/>
</dbReference>
<dbReference type="Gene3D" id="1.10.1040.10">
    <property type="entry name" value="N-(1-d-carboxylethyl)-l-norvaline Dehydrogenase, domain 2"/>
    <property type="match status" value="1"/>
</dbReference>
<dbReference type="PANTHER" id="PTHR43362">
    <property type="entry name" value="MANNITOL DEHYDROGENASE DSF1-RELATED"/>
    <property type="match status" value="1"/>
</dbReference>